<dbReference type="Gene3D" id="3.40.50.12230">
    <property type="match status" value="1"/>
</dbReference>
<organism evidence="4 5">
    <name type="scientific">Microthyrium microscopicum</name>
    <dbReference type="NCBI Taxonomy" id="703497"/>
    <lineage>
        <taxon>Eukaryota</taxon>
        <taxon>Fungi</taxon>
        <taxon>Dikarya</taxon>
        <taxon>Ascomycota</taxon>
        <taxon>Pezizomycotina</taxon>
        <taxon>Dothideomycetes</taxon>
        <taxon>Dothideomycetes incertae sedis</taxon>
        <taxon>Microthyriales</taxon>
        <taxon>Microthyriaceae</taxon>
        <taxon>Microthyrium</taxon>
    </lineage>
</organism>
<dbReference type="OrthoDB" id="5126881at2759"/>
<name>A0A6A6TXH6_9PEZI</name>
<evidence type="ECO:0000313" key="4">
    <source>
        <dbReference type="EMBL" id="KAF2664430.1"/>
    </source>
</evidence>
<evidence type="ECO:0000313" key="5">
    <source>
        <dbReference type="Proteomes" id="UP000799302"/>
    </source>
</evidence>
<feature type="domain" description="Formyl transferase C-terminal" evidence="3">
    <location>
        <begin position="234"/>
        <end position="327"/>
    </location>
</feature>
<evidence type="ECO:0000259" key="3">
    <source>
        <dbReference type="Pfam" id="PF02911"/>
    </source>
</evidence>
<dbReference type="InterPro" id="IPR011034">
    <property type="entry name" value="Formyl_transferase-like_C_sf"/>
</dbReference>
<dbReference type="Pfam" id="PF02911">
    <property type="entry name" value="Formyl_trans_C"/>
    <property type="match status" value="1"/>
</dbReference>
<feature type="region of interest" description="Disordered" evidence="2">
    <location>
        <begin position="687"/>
        <end position="715"/>
    </location>
</feature>
<evidence type="ECO:0000256" key="1">
    <source>
        <dbReference type="ARBA" id="ARBA00023026"/>
    </source>
</evidence>
<dbReference type="CDD" id="cd08701">
    <property type="entry name" value="FMT_C_HypX"/>
    <property type="match status" value="1"/>
</dbReference>
<protein>
    <submittedName>
        <fullName evidence="4">ClpP/crotonase</fullName>
    </submittedName>
</protein>
<keyword evidence="1" id="KW-0843">Virulence</keyword>
<dbReference type="PANTHER" id="PTHR43388:SF1">
    <property type="entry name" value="HYDROGENASE MATURATION FACTOR HOXX"/>
    <property type="match status" value="1"/>
</dbReference>
<dbReference type="PANTHER" id="PTHR43388">
    <property type="entry name" value="HYDROGENASE MATURATION FACTOR HOXX"/>
    <property type="match status" value="1"/>
</dbReference>
<proteinExistence type="predicted"/>
<dbReference type="InterPro" id="IPR005793">
    <property type="entry name" value="Formyl_trans_C"/>
</dbReference>
<dbReference type="CDD" id="cd06558">
    <property type="entry name" value="crotonase-like"/>
    <property type="match status" value="1"/>
</dbReference>
<feature type="compositionally biased region" description="Low complexity" evidence="2">
    <location>
        <begin position="693"/>
        <end position="704"/>
    </location>
</feature>
<dbReference type="SUPFAM" id="SSF50486">
    <property type="entry name" value="FMT C-terminal domain-like"/>
    <property type="match status" value="1"/>
</dbReference>
<dbReference type="Proteomes" id="UP000799302">
    <property type="component" value="Unassembled WGS sequence"/>
</dbReference>
<evidence type="ECO:0000256" key="2">
    <source>
        <dbReference type="SAM" id="MobiDB-lite"/>
    </source>
</evidence>
<dbReference type="InterPro" id="IPR036477">
    <property type="entry name" value="Formyl_transf_N_sf"/>
</dbReference>
<dbReference type="InterPro" id="IPR047180">
    <property type="entry name" value="HoxX-like"/>
</dbReference>
<sequence length="731" mass="80401">MKILFLCTAHNSLSQRLYLALSTFHHVTIEYALSEDVMISATKLANPDLIICPFLTARVPKEVYENYMTLIIHPGPPGDAGPSSLDWVLLGDNGTVDNAGELLNTLSSDVCRTHWGITVLQAIEQFDAGPVWAFEQFSINIDQQTLSKSELYRGAVSRAAISATLAAVRRIQDIAFSTQKPLTGQSEVEGGWSAIELQISPDIRPHPEYKTLSVATQEPFQGGPTFHRPLLKAAQREFNVAKHTAQQISRRIRCGDSQPGSLSKVFGPDLYVYGGIVEDCPEGPNPGACPGAFPGTVVATRNSAVCIATCDGRGVWITHVRRPKKAKDAALWPKVPAVSGLVALGVLTASHVQDLQWDLPNNWAKSPFQTFQEVWIDFVSYAPSKQAAYLYFDFYNGAMATDQCSYLIQAMDYIIASSTSDNPVCAVVLMGGQYFSNGIALNVIEASSSPATESWLNINRIDDVVHYLLHEFRSRNIVTIAGVRGNAAAGGVALAAACDIVVAGSDVVLNPAYRGIGLYGSEYHSLSYSGRCGPQKAYQILRSMTPLSPFQARSIGLVDHVFPGNGSLLDKRIRNHVAVIVRSGKLGRIPWTAKQELSPAVLAQARAKELSEMAQDFYSPRSVRYHSRRFNFVRKVKPKQTPLRFATHRRFGADHLDEEEHNDFDDVEHYQRQFELQLQHHFHITSGATTPLSSTRDASSIRDTSSTRDDLHSPRGNGETMFSCYYAPVKA</sequence>
<reference evidence="4" key="1">
    <citation type="journal article" date="2020" name="Stud. Mycol.">
        <title>101 Dothideomycetes genomes: a test case for predicting lifestyles and emergence of pathogens.</title>
        <authorList>
            <person name="Haridas S."/>
            <person name="Albert R."/>
            <person name="Binder M."/>
            <person name="Bloem J."/>
            <person name="Labutti K."/>
            <person name="Salamov A."/>
            <person name="Andreopoulos B."/>
            <person name="Baker S."/>
            <person name="Barry K."/>
            <person name="Bills G."/>
            <person name="Bluhm B."/>
            <person name="Cannon C."/>
            <person name="Castanera R."/>
            <person name="Culley D."/>
            <person name="Daum C."/>
            <person name="Ezra D."/>
            <person name="Gonzalez J."/>
            <person name="Henrissat B."/>
            <person name="Kuo A."/>
            <person name="Liang C."/>
            <person name="Lipzen A."/>
            <person name="Lutzoni F."/>
            <person name="Magnuson J."/>
            <person name="Mondo S."/>
            <person name="Nolan M."/>
            <person name="Ohm R."/>
            <person name="Pangilinan J."/>
            <person name="Park H.-J."/>
            <person name="Ramirez L."/>
            <person name="Alfaro M."/>
            <person name="Sun H."/>
            <person name="Tritt A."/>
            <person name="Yoshinaga Y."/>
            <person name="Zwiers L.-H."/>
            <person name="Turgeon B."/>
            <person name="Goodwin S."/>
            <person name="Spatafora J."/>
            <person name="Crous P."/>
            <person name="Grigoriev I."/>
        </authorList>
    </citation>
    <scope>NUCLEOTIDE SEQUENCE</scope>
    <source>
        <strain evidence="4">CBS 115976</strain>
    </source>
</reference>
<dbReference type="GO" id="GO:0003824">
    <property type="term" value="F:catalytic activity"/>
    <property type="evidence" value="ECO:0007669"/>
    <property type="project" value="InterPro"/>
</dbReference>
<accession>A0A6A6TXH6</accession>
<dbReference type="SUPFAM" id="SSF52096">
    <property type="entry name" value="ClpP/crotonase"/>
    <property type="match status" value="1"/>
</dbReference>
<dbReference type="Pfam" id="PF00378">
    <property type="entry name" value="ECH_1"/>
    <property type="match status" value="1"/>
</dbReference>
<dbReference type="AlphaFoldDB" id="A0A6A6TXH6"/>
<dbReference type="CDD" id="cd08650">
    <property type="entry name" value="FMT_core_HypX_N"/>
    <property type="match status" value="1"/>
</dbReference>
<dbReference type="SUPFAM" id="SSF53328">
    <property type="entry name" value="Formyltransferase"/>
    <property type="match status" value="1"/>
</dbReference>
<dbReference type="EMBL" id="MU004242">
    <property type="protein sequence ID" value="KAF2664430.1"/>
    <property type="molecule type" value="Genomic_DNA"/>
</dbReference>
<dbReference type="Gene3D" id="3.90.226.10">
    <property type="entry name" value="2-enoyl-CoA Hydratase, Chain A, domain 1"/>
    <property type="match status" value="1"/>
</dbReference>
<dbReference type="InterPro" id="IPR001753">
    <property type="entry name" value="Enoyl-CoA_hydra/iso"/>
</dbReference>
<dbReference type="InterPro" id="IPR029045">
    <property type="entry name" value="ClpP/crotonase-like_dom_sf"/>
</dbReference>
<keyword evidence="5" id="KW-1185">Reference proteome</keyword>
<gene>
    <name evidence="4" type="ORF">BT63DRAFT_378689</name>
</gene>